<dbReference type="InterPro" id="IPR044772">
    <property type="entry name" value="NO3_transporter"/>
</dbReference>
<keyword evidence="7 8" id="KW-0472">Membrane</keyword>
<sequence>MVAFHFAWSSFFCAWISTFSPAALLPLIRESLNLTTFDIGNAGIAAVCGAIAGRIAMGTAIDRYGPRCGICCCLGLTSPAVFLIALAQTPAQFLIARLFIGFTLSNFVACQFWCSSMFNVKVVGFANACGAGLGNSGGGWALLLMPLVCNAIVSSMGLPVFVAWRWCFMVPGCLQVFMTITTMLFATDCPDGNYADLKASGAMKRQSNMAMWRAAVTNYRTWVMMATYGYSFGVELTMNNLLSQYMFDQFSLGLQTAGLLASVFGLTNILSRPSGGLLSDYVASRWGMRGRLWALWITQTLAGLMCLLLGLVSSSLPATMAVLVMLSVTCQQSAGLSFGVVPFVSKRSTGLVAGFVGAGGNVGASLNQAIFFTYAPLSTPQGFFWMGVLAMAVTALYALVYFPMWGGMLTAPKEGLSEEAYYMAEFTPEEIAQGLHTASLRFAFESRSQRSSTAGRKDASVRAGAACNGAIGAGPAQIIAVARPAV</sequence>
<dbReference type="GO" id="GO:0016020">
    <property type="term" value="C:membrane"/>
    <property type="evidence" value="ECO:0007669"/>
    <property type="project" value="UniProtKB-SubCell"/>
</dbReference>
<dbReference type="Gene3D" id="1.20.1250.20">
    <property type="entry name" value="MFS general substrate transporter like domains"/>
    <property type="match status" value="2"/>
</dbReference>
<reference evidence="10 11" key="1">
    <citation type="submission" date="2016-10" db="EMBL/GenBank/DDBJ databases">
        <authorList>
            <person name="Cai Z."/>
        </authorList>
    </citation>
    <scope>NUCLEOTIDE SEQUENCE [LARGE SCALE GENOMIC DNA]</scope>
</reference>
<evidence type="ECO:0000313" key="11">
    <source>
        <dbReference type="Proteomes" id="UP000256970"/>
    </source>
</evidence>
<feature type="transmembrane region" description="Helical" evidence="8">
    <location>
        <begin position="210"/>
        <end position="230"/>
    </location>
</feature>
<evidence type="ECO:0000256" key="3">
    <source>
        <dbReference type="ARBA" id="ARBA00022448"/>
    </source>
</evidence>
<dbReference type="STRING" id="3088.A0A383W5W1"/>
<dbReference type="EMBL" id="FNXT01001140">
    <property type="protein sequence ID" value="SZX72529.1"/>
    <property type="molecule type" value="Genomic_DNA"/>
</dbReference>
<protein>
    <recommendedName>
        <fullName evidence="9">Major facilitator superfamily (MFS) profile domain-containing protein</fullName>
    </recommendedName>
</protein>
<keyword evidence="11" id="KW-1185">Reference proteome</keyword>
<dbReference type="GO" id="GO:0015112">
    <property type="term" value="F:nitrate transmembrane transporter activity"/>
    <property type="evidence" value="ECO:0007669"/>
    <property type="project" value="InterPro"/>
</dbReference>
<evidence type="ECO:0000313" key="10">
    <source>
        <dbReference type="EMBL" id="SZX72529.1"/>
    </source>
</evidence>
<dbReference type="InterPro" id="IPR011701">
    <property type="entry name" value="MFS"/>
</dbReference>
<dbReference type="InterPro" id="IPR036259">
    <property type="entry name" value="MFS_trans_sf"/>
</dbReference>
<proteinExistence type="inferred from homology"/>
<dbReference type="Pfam" id="PF07690">
    <property type="entry name" value="MFS_1"/>
    <property type="match status" value="1"/>
</dbReference>
<evidence type="ECO:0000256" key="5">
    <source>
        <dbReference type="ARBA" id="ARBA00022989"/>
    </source>
</evidence>
<evidence type="ECO:0000259" key="9">
    <source>
        <dbReference type="PROSITE" id="PS50850"/>
    </source>
</evidence>
<feature type="transmembrane region" description="Helical" evidence="8">
    <location>
        <begin position="351"/>
        <end position="377"/>
    </location>
</feature>
<evidence type="ECO:0000256" key="8">
    <source>
        <dbReference type="SAM" id="Phobius"/>
    </source>
</evidence>
<dbReference type="AlphaFoldDB" id="A0A383W5W1"/>
<feature type="transmembrane region" description="Helical" evidence="8">
    <location>
        <begin position="64"/>
        <end position="86"/>
    </location>
</feature>
<dbReference type="Proteomes" id="UP000256970">
    <property type="component" value="Unassembled WGS sequence"/>
</dbReference>
<evidence type="ECO:0000256" key="6">
    <source>
        <dbReference type="ARBA" id="ARBA00023063"/>
    </source>
</evidence>
<accession>A0A383W5W1</accession>
<evidence type="ECO:0000256" key="7">
    <source>
        <dbReference type="ARBA" id="ARBA00023136"/>
    </source>
</evidence>
<dbReference type="GO" id="GO:1990351">
    <property type="term" value="C:transporter complex"/>
    <property type="evidence" value="ECO:0007669"/>
    <property type="project" value="UniProtKB-ARBA"/>
</dbReference>
<dbReference type="CDD" id="cd17341">
    <property type="entry name" value="MFS_NRT2_like"/>
    <property type="match status" value="1"/>
</dbReference>
<feature type="transmembrane region" description="Helical" evidence="8">
    <location>
        <begin position="250"/>
        <end position="271"/>
    </location>
</feature>
<feature type="transmembrane region" description="Helical" evidence="8">
    <location>
        <begin position="98"/>
        <end position="120"/>
    </location>
</feature>
<feature type="transmembrane region" description="Helical" evidence="8">
    <location>
        <begin position="383"/>
        <end position="402"/>
    </location>
</feature>
<evidence type="ECO:0000256" key="4">
    <source>
        <dbReference type="ARBA" id="ARBA00022692"/>
    </source>
</evidence>
<comment type="similarity">
    <text evidence="2">Belongs to the major facilitator superfamily. Nitrate/nitrite porter (TC 2.A.1.8) family.</text>
</comment>
<feature type="transmembrane region" description="Helical" evidence="8">
    <location>
        <begin position="292"/>
        <end position="312"/>
    </location>
</feature>
<dbReference type="PROSITE" id="PS50850">
    <property type="entry name" value="MFS"/>
    <property type="match status" value="1"/>
</dbReference>
<dbReference type="SUPFAM" id="SSF103473">
    <property type="entry name" value="MFS general substrate transporter"/>
    <property type="match status" value="1"/>
</dbReference>
<feature type="transmembrane region" description="Helical" evidence="8">
    <location>
        <begin position="6"/>
        <end position="27"/>
    </location>
</feature>
<keyword evidence="5 8" id="KW-1133">Transmembrane helix</keyword>
<evidence type="ECO:0000256" key="2">
    <source>
        <dbReference type="ARBA" id="ARBA00008432"/>
    </source>
</evidence>
<evidence type="ECO:0000256" key="1">
    <source>
        <dbReference type="ARBA" id="ARBA00004141"/>
    </source>
</evidence>
<keyword evidence="3" id="KW-0813">Transport</keyword>
<gene>
    <name evidence="10" type="ORF">BQ4739_LOCUS12701</name>
</gene>
<organism evidence="10 11">
    <name type="scientific">Tetradesmus obliquus</name>
    <name type="common">Green alga</name>
    <name type="synonym">Acutodesmus obliquus</name>
    <dbReference type="NCBI Taxonomy" id="3088"/>
    <lineage>
        <taxon>Eukaryota</taxon>
        <taxon>Viridiplantae</taxon>
        <taxon>Chlorophyta</taxon>
        <taxon>core chlorophytes</taxon>
        <taxon>Chlorophyceae</taxon>
        <taxon>CS clade</taxon>
        <taxon>Sphaeropleales</taxon>
        <taxon>Scenedesmaceae</taxon>
        <taxon>Tetradesmus</taxon>
    </lineage>
</organism>
<feature type="transmembrane region" description="Helical" evidence="8">
    <location>
        <begin position="39"/>
        <end position="58"/>
    </location>
</feature>
<dbReference type="GO" id="GO:0042128">
    <property type="term" value="P:nitrate assimilation"/>
    <property type="evidence" value="ECO:0007669"/>
    <property type="project" value="UniProtKB-KW"/>
</dbReference>
<keyword evidence="6" id="KW-0534">Nitrate assimilation</keyword>
<name>A0A383W5W1_TETOB</name>
<feature type="transmembrane region" description="Helical" evidence="8">
    <location>
        <begin position="318"/>
        <end position="344"/>
    </location>
</feature>
<comment type="subcellular location">
    <subcellularLocation>
        <location evidence="1">Membrane</location>
        <topology evidence="1">Multi-pass membrane protein</topology>
    </subcellularLocation>
</comment>
<feature type="domain" description="Major facilitator superfamily (MFS) profile" evidence="9">
    <location>
        <begin position="1"/>
        <end position="406"/>
    </location>
</feature>
<dbReference type="InterPro" id="IPR020846">
    <property type="entry name" value="MFS_dom"/>
</dbReference>
<keyword evidence="4 8" id="KW-0812">Transmembrane</keyword>
<dbReference type="PANTHER" id="PTHR23515">
    <property type="entry name" value="HIGH-AFFINITY NITRATE TRANSPORTER 2.3"/>
    <property type="match status" value="1"/>
</dbReference>
<dbReference type="FunFam" id="1.20.1250.20:FF:000053">
    <property type="entry name" value="Nitrate transporter 2.1"/>
    <property type="match status" value="1"/>
</dbReference>